<gene>
    <name evidence="1" type="ORF">HMPREF0063_12286</name>
</gene>
<evidence type="ECO:0000313" key="2">
    <source>
        <dbReference type="Proteomes" id="UP000003111"/>
    </source>
</evidence>
<dbReference type="OrthoDB" id="3823775at2"/>
<dbReference type="HOGENOM" id="CLU_135445_0_0_11"/>
<dbReference type="eggNOG" id="ENOG5032DZH">
    <property type="taxonomic scope" value="Bacteria"/>
</dbReference>
<proteinExistence type="predicted"/>
<keyword evidence="2" id="KW-1185">Reference proteome</keyword>
<reference evidence="1" key="1">
    <citation type="submission" date="2010-08" db="EMBL/GenBank/DDBJ databases">
        <authorList>
            <person name="Muzny D."/>
            <person name="Qin X."/>
            <person name="Buhay C."/>
            <person name="Dugan-Rocha S."/>
            <person name="Ding Y."/>
            <person name="Chen G."/>
            <person name="Hawes A."/>
            <person name="Holder M."/>
            <person name="Jhangiani S."/>
            <person name="Johnson A."/>
            <person name="Khan Z."/>
            <person name="Li Z."/>
            <person name="Liu W."/>
            <person name="Liu X."/>
            <person name="Perez L."/>
            <person name="Shen H."/>
            <person name="Wang Q."/>
            <person name="Watt J."/>
            <person name="Xi L."/>
            <person name="Xin Y."/>
            <person name="Zhou J."/>
            <person name="Deng J."/>
            <person name="Jiang H."/>
            <person name="Liu Y."/>
            <person name="Qu J."/>
            <person name="Song X.-Z."/>
            <person name="Zhang L."/>
            <person name="Villasana D."/>
            <person name="Johnson A."/>
            <person name="Liu J."/>
            <person name="Liyanage D."/>
            <person name="Lorensuhewa L."/>
            <person name="Robinson T."/>
            <person name="Song A."/>
            <person name="Song B.-B."/>
            <person name="Dinh H."/>
            <person name="Thornton R."/>
            <person name="Coyle M."/>
            <person name="Francisco L."/>
            <person name="Jackson L."/>
            <person name="Javaid M."/>
            <person name="Korchina V."/>
            <person name="Kovar C."/>
            <person name="Mata R."/>
            <person name="Mathew T."/>
            <person name="Ngo R."/>
            <person name="Nguyen L."/>
            <person name="Nguyen N."/>
            <person name="Okwuonu G."/>
            <person name="Ongeri F."/>
            <person name="Pham C."/>
            <person name="Simmons D."/>
            <person name="Wilczek-Boney K."/>
            <person name="Hale W."/>
            <person name="Jakkamsetti A."/>
            <person name="Pham P."/>
            <person name="Ruth R."/>
            <person name="San Lucas F."/>
            <person name="Warren J."/>
            <person name="Zhang J."/>
            <person name="Zhao Z."/>
            <person name="Zhou C."/>
            <person name="Zhu D."/>
            <person name="Lee S."/>
            <person name="Bess C."/>
            <person name="Blankenburg K."/>
            <person name="Forbes L."/>
            <person name="Fu Q."/>
            <person name="Gubbala S."/>
            <person name="Hirani K."/>
            <person name="Jayaseelan J.C."/>
            <person name="Lara F."/>
            <person name="Munidasa M."/>
            <person name="Palculict T."/>
            <person name="Patil S."/>
            <person name="Pu L.-L."/>
            <person name="Saada N."/>
            <person name="Tang L."/>
            <person name="Weissenberger G."/>
            <person name="Zhu Y."/>
            <person name="Hemphill L."/>
            <person name="Shang Y."/>
            <person name="Youmans B."/>
            <person name="Ayvaz T."/>
            <person name="Ross M."/>
            <person name="Santibanez J."/>
            <person name="Aqrawi P."/>
            <person name="Gross S."/>
            <person name="Joshi V."/>
            <person name="Fowler G."/>
            <person name="Nazareth L."/>
            <person name="Reid J."/>
            <person name="Worley K."/>
            <person name="Petrosino J."/>
            <person name="Highlander S."/>
            <person name="Gibbs R."/>
        </authorList>
    </citation>
    <scope>NUCLEOTIDE SEQUENCE [LARGE SCALE GENOMIC DNA]</scope>
    <source>
        <strain evidence="1">DSM 15272</strain>
    </source>
</reference>
<comment type="caution">
    <text evidence="1">The sequence shown here is derived from an EMBL/GenBank/DDBJ whole genome shotgun (WGS) entry which is preliminary data.</text>
</comment>
<evidence type="ECO:0000313" key="1">
    <source>
        <dbReference type="EMBL" id="EFQ83077.1"/>
    </source>
</evidence>
<dbReference type="Proteomes" id="UP000003111">
    <property type="component" value="Unassembled WGS sequence"/>
</dbReference>
<dbReference type="EMBL" id="ACLF03000006">
    <property type="protein sequence ID" value="EFQ83077.1"/>
    <property type="molecule type" value="Genomic_DNA"/>
</dbReference>
<name>E2SCX4_9ACTN</name>
<accession>E2SCX4</accession>
<dbReference type="AlphaFoldDB" id="E2SCX4"/>
<dbReference type="STRING" id="585531.HMPREF0063_12286"/>
<organism evidence="1 2">
    <name type="scientific">Aeromicrobium marinum DSM 15272</name>
    <dbReference type="NCBI Taxonomy" id="585531"/>
    <lineage>
        <taxon>Bacteria</taxon>
        <taxon>Bacillati</taxon>
        <taxon>Actinomycetota</taxon>
        <taxon>Actinomycetes</taxon>
        <taxon>Propionibacteriales</taxon>
        <taxon>Nocardioidaceae</taxon>
        <taxon>Aeromicrobium</taxon>
    </lineage>
</organism>
<dbReference type="RefSeq" id="WP_007077378.1">
    <property type="nucleotide sequence ID" value="NZ_CM001024.1"/>
</dbReference>
<sequence length="143" mass="14245">MRRPREERGAATIFVLGLSVVLLLCAGLVVDGGLAINARMAVADDAEQAARIGADSIDVAALRAGSGIVIDAGLATQRAGAFLANRGYGAGQATVVVDAANGAVTVELRDTTTTLILGLVGINQYDVSAGATSTPNTGPQGAP</sequence>
<protein>
    <submittedName>
        <fullName evidence="1">Uncharacterized protein</fullName>
    </submittedName>
</protein>